<dbReference type="STRING" id="676599.ARC20_15520"/>
<keyword evidence="4" id="KW-1185">Reference proteome</keyword>
<dbReference type="Proteomes" id="UP000051802">
    <property type="component" value="Unassembled WGS sequence"/>
</dbReference>
<feature type="domain" description="PhnB-like" evidence="2">
    <location>
        <begin position="73"/>
        <end position="140"/>
    </location>
</feature>
<dbReference type="CDD" id="cd06588">
    <property type="entry name" value="PhnB_like"/>
    <property type="match status" value="1"/>
</dbReference>
<evidence type="ECO:0000313" key="4">
    <source>
        <dbReference type="Proteomes" id="UP000051802"/>
    </source>
</evidence>
<dbReference type="InterPro" id="IPR028973">
    <property type="entry name" value="PhnB-like"/>
</dbReference>
<sequence>MKTTPYLSFNGDCRQAFERYKQIFGGDTFQMTYGEAPPPPADAPPPPEGCGDLSAAADRIMHVTLAHGQEAFLMGSDMPPGMEKKPGGISVAVNCDDNAEAERVFKALAEGGTVQMPMAETFWAERFGMVIDRFGTPWLINGIYKQP</sequence>
<evidence type="ECO:0000256" key="1">
    <source>
        <dbReference type="SAM" id="MobiDB-lite"/>
    </source>
</evidence>
<feature type="region of interest" description="Disordered" evidence="1">
    <location>
        <begin position="29"/>
        <end position="53"/>
    </location>
</feature>
<gene>
    <name evidence="3" type="ORF">ARC20_15520</name>
</gene>
<dbReference type="Gene3D" id="3.10.180.10">
    <property type="entry name" value="2,3-Dihydroxybiphenyl 1,2-Dioxygenase, domain 1"/>
    <property type="match status" value="1"/>
</dbReference>
<protein>
    <submittedName>
        <fullName evidence="3">Glyoxalase</fullName>
    </submittedName>
</protein>
<accession>A0A0Q9ZYQ5</accession>
<dbReference type="InterPro" id="IPR029068">
    <property type="entry name" value="Glyas_Bleomycin-R_OHBP_Dase"/>
</dbReference>
<comment type="caution">
    <text evidence="3">The sequence shown here is derived from an EMBL/GenBank/DDBJ whole genome shotgun (WGS) entry which is preliminary data.</text>
</comment>
<dbReference type="PANTHER" id="PTHR33990">
    <property type="entry name" value="PROTEIN YJDN-RELATED"/>
    <property type="match status" value="1"/>
</dbReference>
<dbReference type="AlphaFoldDB" id="A0A0Q9ZYQ5"/>
<evidence type="ECO:0000313" key="3">
    <source>
        <dbReference type="EMBL" id="KRG38047.1"/>
    </source>
</evidence>
<dbReference type="RefSeq" id="WP_057648923.1">
    <property type="nucleotide sequence ID" value="NZ_LLXU01000126.1"/>
</dbReference>
<dbReference type="Pfam" id="PF06983">
    <property type="entry name" value="3-dmu-9_3-mt"/>
    <property type="match status" value="1"/>
</dbReference>
<dbReference type="SUPFAM" id="SSF54593">
    <property type="entry name" value="Glyoxalase/Bleomycin resistance protein/Dihydroxybiphenyl dioxygenase"/>
    <property type="match status" value="1"/>
</dbReference>
<organism evidence="3 4">
    <name type="scientific">Stenotrophomonas panacihumi</name>
    <dbReference type="NCBI Taxonomy" id="676599"/>
    <lineage>
        <taxon>Bacteria</taxon>
        <taxon>Pseudomonadati</taxon>
        <taxon>Pseudomonadota</taxon>
        <taxon>Gammaproteobacteria</taxon>
        <taxon>Lysobacterales</taxon>
        <taxon>Lysobacteraceae</taxon>
        <taxon>Stenotrophomonas</taxon>
    </lineage>
</organism>
<proteinExistence type="predicted"/>
<dbReference type="OrthoDB" id="9795306at2"/>
<dbReference type="EMBL" id="LLXU01000126">
    <property type="protein sequence ID" value="KRG38047.1"/>
    <property type="molecule type" value="Genomic_DNA"/>
</dbReference>
<dbReference type="PANTHER" id="PTHR33990:SF1">
    <property type="entry name" value="PROTEIN YJDN"/>
    <property type="match status" value="1"/>
</dbReference>
<feature type="compositionally biased region" description="Pro residues" evidence="1">
    <location>
        <begin position="36"/>
        <end position="48"/>
    </location>
</feature>
<name>A0A0Q9ZYQ5_9GAMM</name>
<reference evidence="3 4" key="1">
    <citation type="submission" date="2015-10" db="EMBL/GenBank/DDBJ databases">
        <title>Genome sequencing and analysis of members of genus Stenotrophomonas.</title>
        <authorList>
            <person name="Patil P.P."/>
            <person name="Midha S."/>
            <person name="Patil P.B."/>
        </authorList>
    </citation>
    <scope>NUCLEOTIDE SEQUENCE [LARGE SCALE GENOMIC DNA]</scope>
    <source>
        <strain evidence="3 4">JCM 16536</strain>
    </source>
</reference>
<evidence type="ECO:0000259" key="2">
    <source>
        <dbReference type="Pfam" id="PF06983"/>
    </source>
</evidence>